<dbReference type="Proteomes" id="UP000289954">
    <property type="component" value="Unassembled WGS sequence"/>
</dbReference>
<dbReference type="PANTHER" id="PTHR21599">
    <property type="entry name" value="GLYCERATE KINASE"/>
    <property type="match status" value="1"/>
</dbReference>
<dbReference type="InterPro" id="IPR018193">
    <property type="entry name" value="Glyc_kinase_flavodox-like_fold"/>
</dbReference>
<evidence type="ECO:0000256" key="2">
    <source>
        <dbReference type="ARBA" id="ARBA00022679"/>
    </source>
</evidence>
<name>A0A402DLL5_9CELL</name>
<dbReference type="PIRSF" id="PIRSF006078">
    <property type="entry name" value="GlxK"/>
    <property type="match status" value="1"/>
</dbReference>
<dbReference type="Gene3D" id="3.90.1510.10">
    <property type="entry name" value="Glycerate kinase, domain 2"/>
    <property type="match status" value="1"/>
</dbReference>
<evidence type="ECO:0008006" key="7">
    <source>
        <dbReference type="Google" id="ProtNLM"/>
    </source>
</evidence>
<dbReference type="SUPFAM" id="SSF110738">
    <property type="entry name" value="Glycerate kinase I"/>
    <property type="match status" value="1"/>
</dbReference>
<gene>
    <name evidence="5" type="ORF">CBZ_00580</name>
</gene>
<keyword evidence="6" id="KW-1185">Reference proteome</keyword>
<dbReference type="AlphaFoldDB" id="A0A402DLL5"/>
<keyword evidence="2 4" id="KW-0808">Transferase</keyword>
<dbReference type="PANTHER" id="PTHR21599:SF0">
    <property type="entry name" value="GLYCERATE KINASE"/>
    <property type="match status" value="1"/>
</dbReference>
<dbReference type="EMBL" id="BIMR01000006">
    <property type="protein sequence ID" value="GCE75002.1"/>
    <property type="molecule type" value="Genomic_DNA"/>
</dbReference>
<evidence type="ECO:0000256" key="1">
    <source>
        <dbReference type="ARBA" id="ARBA00006284"/>
    </source>
</evidence>
<accession>A0A402DLL5</accession>
<organism evidence="5 6">
    <name type="scientific">Cellulomonas biazotea</name>
    <dbReference type="NCBI Taxonomy" id="1709"/>
    <lineage>
        <taxon>Bacteria</taxon>
        <taxon>Bacillati</taxon>
        <taxon>Actinomycetota</taxon>
        <taxon>Actinomycetes</taxon>
        <taxon>Micrococcales</taxon>
        <taxon>Cellulomonadaceae</taxon>
        <taxon>Cellulomonas</taxon>
    </lineage>
</organism>
<dbReference type="Gene3D" id="3.40.50.10350">
    <property type="entry name" value="Glycerate kinase, domain 1"/>
    <property type="match status" value="1"/>
</dbReference>
<evidence type="ECO:0000256" key="3">
    <source>
        <dbReference type="ARBA" id="ARBA00022777"/>
    </source>
</evidence>
<proteinExistence type="inferred from homology"/>
<dbReference type="Pfam" id="PF02595">
    <property type="entry name" value="Gly_kinase"/>
    <property type="match status" value="1"/>
</dbReference>
<dbReference type="GO" id="GO:0031388">
    <property type="term" value="P:organic acid phosphorylation"/>
    <property type="evidence" value="ECO:0007669"/>
    <property type="project" value="UniProtKB-UniRule"/>
</dbReference>
<protein>
    <recommendedName>
        <fullName evidence="7">Glycerate kinase</fullName>
    </recommendedName>
</protein>
<evidence type="ECO:0000313" key="6">
    <source>
        <dbReference type="Proteomes" id="UP000289954"/>
    </source>
</evidence>
<sequence length="393" mass="39234">MRVLVAPDTFGSVLTAREVAATVAAGWRLAAPGDDVTECPLADGGPGFVDTLHAALGGETVPVTVTGPLGAPAPAVLLVVDGPTGRTAYVESAHAVGLPLVPVEHRDPTRTSSRGVGDLLVAARDLGARRVVVGLGGSATNDAGAGMLVAAGLDVLPGLLDQGGGPLGAVTAADLTGLRALRARWRDVELVVAVDVDVPLLGLTGASAGFAAQKGATPEQAQDLERALGAFAHAATTALADDLRPDLLAGARPTSAASRLTGAPGAGAAGGLGFGLALLGARVVPGASFVADHVGLDARLAASDVVVTGEGRLDWQSLHGKVAAEVAERALRHGIPTVVVAGEVQVGRRELSAAGITAAYAVGETPDEVRAALADPVTTLRARAERVARTWSR</sequence>
<comment type="caution">
    <text evidence="5">The sequence shown here is derived from an EMBL/GenBank/DDBJ whole genome shotgun (WGS) entry which is preliminary data.</text>
</comment>
<keyword evidence="3 4" id="KW-0418">Kinase</keyword>
<dbReference type="InterPro" id="IPR004381">
    <property type="entry name" value="Glycerate_kinase"/>
</dbReference>
<evidence type="ECO:0000313" key="5">
    <source>
        <dbReference type="EMBL" id="GCE75002.1"/>
    </source>
</evidence>
<dbReference type="NCBIfam" id="TIGR00045">
    <property type="entry name" value="glycerate kinase"/>
    <property type="match status" value="1"/>
</dbReference>
<dbReference type="InterPro" id="IPR036129">
    <property type="entry name" value="Glycerate_kinase_sf"/>
</dbReference>
<dbReference type="InterPro" id="IPR018197">
    <property type="entry name" value="Glycerate_kinase_RE-like"/>
</dbReference>
<comment type="similarity">
    <text evidence="1 4">Belongs to the glycerate kinase type-1 family.</text>
</comment>
<reference evidence="5 6" key="1">
    <citation type="submission" date="2019-01" db="EMBL/GenBank/DDBJ databases">
        <title>Draft genome sequence of Cellulomonas takizawaensis strain TKZ-21.</title>
        <authorList>
            <person name="Yamamura H."/>
            <person name="Hayashi T."/>
            <person name="Hamada M."/>
            <person name="Serisawa Y."/>
            <person name="Matsuyama K."/>
            <person name="Nakagawa Y."/>
            <person name="Otoguro M."/>
            <person name="Yanagida F."/>
            <person name="Hayakawa M."/>
        </authorList>
    </citation>
    <scope>NUCLEOTIDE SEQUENCE [LARGE SCALE GENOMIC DNA]</scope>
    <source>
        <strain evidence="5 6">NBRC12680</strain>
    </source>
</reference>
<dbReference type="GO" id="GO:0008887">
    <property type="term" value="F:glycerate kinase activity"/>
    <property type="evidence" value="ECO:0007669"/>
    <property type="project" value="UniProtKB-UniRule"/>
</dbReference>
<evidence type="ECO:0000256" key="4">
    <source>
        <dbReference type="PIRNR" id="PIRNR006078"/>
    </source>
</evidence>